<reference evidence="5" key="2">
    <citation type="submission" date="2021-03" db="EMBL/GenBank/DDBJ databases">
        <title>Human Oral Microbial Genomes.</title>
        <authorList>
            <person name="Johnston C.D."/>
            <person name="Chen T."/>
            <person name="Dewhirst F.E."/>
        </authorList>
    </citation>
    <scope>NUCLEOTIDE SEQUENCE</scope>
    <source>
        <strain evidence="5">F0714</strain>
    </source>
</reference>
<dbReference type="GO" id="GO:0003677">
    <property type="term" value="F:DNA binding"/>
    <property type="evidence" value="ECO:0007669"/>
    <property type="project" value="UniProtKB-KW"/>
</dbReference>
<dbReference type="GO" id="GO:0003700">
    <property type="term" value="F:DNA-binding transcription factor activity"/>
    <property type="evidence" value="ECO:0007669"/>
    <property type="project" value="InterPro"/>
</dbReference>
<dbReference type="Gene3D" id="1.10.10.10">
    <property type="entry name" value="Winged helix-like DNA-binding domain superfamily/Winged helix DNA-binding domain"/>
    <property type="match status" value="1"/>
</dbReference>
<keyword evidence="7" id="KW-1185">Reference proteome</keyword>
<evidence type="ECO:0000256" key="2">
    <source>
        <dbReference type="ARBA" id="ARBA00023125"/>
    </source>
</evidence>
<evidence type="ECO:0000256" key="1">
    <source>
        <dbReference type="ARBA" id="ARBA00023015"/>
    </source>
</evidence>
<dbReference type="Pfam" id="PF00392">
    <property type="entry name" value="GntR"/>
    <property type="match status" value="1"/>
</dbReference>
<dbReference type="AlphaFoldDB" id="A0A3N4D706"/>
<proteinExistence type="predicted"/>
<organism evidence="6 7">
    <name type="scientific">Arachnia propionica</name>
    <dbReference type="NCBI Taxonomy" id="1750"/>
    <lineage>
        <taxon>Bacteria</taxon>
        <taxon>Bacillati</taxon>
        <taxon>Actinomycetota</taxon>
        <taxon>Actinomycetes</taxon>
        <taxon>Propionibacteriales</taxon>
        <taxon>Propionibacteriaceae</taxon>
        <taxon>Arachnia</taxon>
    </lineage>
</organism>
<evidence type="ECO:0000256" key="3">
    <source>
        <dbReference type="ARBA" id="ARBA00023163"/>
    </source>
</evidence>
<dbReference type="InterPro" id="IPR036388">
    <property type="entry name" value="WH-like_DNA-bd_sf"/>
</dbReference>
<dbReference type="RefSeq" id="WP_014847309.1">
    <property type="nucleotide sequence ID" value="NZ_CAJZDL010000013.1"/>
</dbReference>
<dbReference type="OrthoDB" id="3214900at2"/>
<evidence type="ECO:0000313" key="7">
    <source>
        <dbReference type="Proteomes" id="UP000273044"/>
    </source>
</evidence>
<reference evidence="6 7" key="1">
    <citation type="submission" date="2018-12" db="EMBL/GenBank/DDBJ databases">
        <authorList>
            <consortium name="Pathogen Informatics"/>
        </authorList>
    </citation>
    <scope>NUCLEOTIDE SEQUENCE [LARGE SCALE GENOMIC DNA]</scope>
    <source>
        <strain evidence="6 7">NCTC12967</strain>
    </source>
</reference>
<dbReference type="InterPro" id="IPR036390">
    <property type="entry name" value="WH_DNA-bd_sf"/>
</dbReference>
<evidence type="ECO:0000313" key="5">
    <source>
        <dbReference type="EMBL" id="QUC11912.1"/>
    </source>
</evidence>
<dbReference type="Proteomes" id="UP000677180">
    <property type="component" value="Chromosome"/>
</dbReference>
<gene>
    <name evidence="6" type="primary">yurK</name>
    <name evidence="5" type="ORF">J5A53_04250</name>
    <name evidence="6" type="ORF">NCTC12967_02258</name>
</gene>
<feature type="domain" description="HTH gntR-type" evidence="4">
    <location>
        <begin position="6"/>
        <end position="74"/>
    </location>
</feature>
<evidence type="ECO:0000259" key="4">
    <source>
        <dbReference type="PROSITE" id="PS50949"/>
    </source>
</evidence>
<keyword evidence="1" id="KW-0805">Transcription regulation</keyword>
<dbReference type="PANTHER" id="PTHR38445">
    <property type="entry name" value="HTH-TYPE TRANSCRIPTIONAL REPRESSOR YTRA"/>
    <property type="match status" value="1"/>
</dbReference>
<dbReference type="OMA" id="RIYSQYQ"/>
<dbReference type="InterPro" id="IPR000524">
    <property type="entry name" value="Tscrpt_reg_HTH_GntR"/>
</dbReference>
<dbReference type="SUPFAM" id="SSF46785">
    <property type="entry name" value="Winged helix' DNA-binding domain"/>
    <property type="match status" value="1"/>
</dbReference>
<dbReference type="PROSITE" id="PS50949">
    <property type="entry name" value="HTH_GNTR"/>
    <property type="match status" value="1"/>
</dbReference>
<dbReference type="SMART" id="SM00345">
    <property type="entry name" value="HTH_GNTR"/>
    <property type="match status" value="1"/>
</dbReference>
<protein>
    <submittedName>
        <fullName evidence="5">GntR family transcriptional regulator</fullName>
    </submittedName>
    <submittedName>
        <fullName evidence="6">Uncharacterized HTH-type transcriptional regulator yurK</fullName>
    </submittedName>
</protein>
<dbReference type="GeneID" id="64407702"/>
<name>A0A3N4D706_9ACTN</name>
<sequence length="119" mass="13034">MFDDSTPIFMQLADQLCAEIVAGTYPDGAKAPSINELAVFHRINPATANRAIALLVERGVLIKRRGIGMFVADGARLHLIEERRQALVDRYVRPLIAEAATLGISGRELIALIQKEVNP</sequence>
<accession>A0A3N4D706</accession>
<keyword evidence="2" id="KW-0238">DNA-binding</keyword>
<dbReference type="CDD" id="cd07377">
    <property type="entry name" value="WHTH_GntR"/>
    <property type="match status" value="1"/>
</dbReference>
<dbReference type="PANTHER" id="PTHR38445:SF10">
    <property type="entry name" value="GNTR-FAMILY TRANSCRIPTIONAL REGULATOR"/>
    <property type="match status" value="1"/>
</dbReference>
<keyword evidence="3" id="KW-0804">Transcription</keyword>
<dbReference type="EMBL" id="LR134406">
    <property type="protein sequence ID" value="VEH70949.1"/>
    <property type="molecule type" value="Genomic_DNA"/>
</dbReference>
<dbReference type="Proteomes" id="UP000273044">
    <property type="component" value="Chromosome"/>
</dbReference>
<dbReference type="EMBL" id="CP072385">
    <property type="protein sequence ID" value="QUC11912.1"/>
    <property type="molecule type" value="Genomic_DNA"/>
</dbReference>
<evidence type="ECO:0000313" key="6">
    <source>
        <dbReference type="EMBL" id="VEH70949.1"/>
    </source>
</evidence>